<gene>
    <name evidence="1" type="ORF">CQA58_04660</name>
</gene>
<dbReference type="AlphaFoldDB" id="A0A3D8IZW8"/>
<accession>A0A3D8IZW8</accession>
<proteinExistence type="predicted"/>
<comment type="caution">
    <text evidence="1">The sequence shown here is derived from an EMBL/GenBank/DDBJ whole genome shotgun (WGS) entry which is preliminary data.</text>
</comment>
<evidence type="ECO:0000313" key="2">
    <source>
        <dbReference type="Proteomes" id="UP000257045"/>
    </source>
</evidence>
<organism evidence="1 2">
    <name type="scientific">Helicobacter brantae</name>
    <dbReference type="NCBI Taxonomy" id="375927"/>
    <lineage>
        <taxon>Bacteria</taxon>
        <taxon>Pseudomonadati</taxon>
        <taxon>Campylobacterota</taxon>
        <taxon>Epsilonproteobacteria</taxon>
        <taxon>Campylobacterales</taxon>
        <taxon>Helicobacteraceae</taxon>
        <taxon>Helicobacter</taxon>
    </lineage>
</organism>
<name>A0A3D8IZW8_9HELI</name>
<keyword evidence="2" id="KW-1185">Reference proteome</keyword>
<evidence type="ECO:0000313" key="1">
    <source>
        <dbReference type="EMBL" id="RDU70817.1"/>
    </source>
</evidence>
<dbReference type="EMBL" id="NXLV01000006">
    <property type="protein sequence ID" value="RDU70817.1"/>
    <property type="molecule type" value="Genomic_DNA"/>
</dbReference>
<sequence length="208" mass="24463">MGRYYHGDIEGKFWFAMMNSNVASVFGDYGEDMFYCEERECEVRASKIEELSEEEKESLCGDPTYIYYSYYYHINKGVEDTNFEIEVLQNRIKETQKLVSKYADFMETKLEEIRRKEEANHSCYSAVSEVLQPKEYVQKLEILSKLIGARRLREATADRYEKMLFYLANFLAFKNDIKDIQPITEVVMGGRIFSKLLESGECVFEGEM</sequence>
<protein>
    <submittedName>
        <fullName evidence="1">Uncharacterized protein</fullName>
    </submittedName>
</protein>
<dbReference type="Proteomes" id="UP000257045">
    <property type="component" value="Unassembled WGS sequence"/>
</dbReference>
<reference evidence="1 2" key="1">
    <citation type="submission" date="2018-04" db="EMBL/GenBank/DDBJ databases">
        <title>Novel Campyloabacter and Helicobacter Species and Strains.</title>
        <authorList>
            <person name="Mannion A.J."/>
            <person name="Shen Z."/>
            <person name="Fox J.G."/>
        </authorList>
    </citation>
    <scope>NUCLEOTIDE SEQUENCE [LARGE SCALE GENOMIC DNA]</scope>
    <source>
        <strain evidence="1 2">MIT 04-9366</strain>
    </source>
</reference>